<proteinExistence type="predicted"/>
<dbReference type="AlphaFoldDB" id="A0AA88A096"/>
<dbReference type="EMBL" id="BTGU01000016">
    <property type="protein sequence ID" value="GMN43205.1"/>
    <property type="molecule type" value="Genomic_DNA"/>
</dbReference>
<name>A0AA88A096_FICCA</name>
<reference evidence="2" key="1">
    <citation type="submission" date="2023-07" db="EMBL/GenBank/DDBJ databases">
        <title>draft genome sequence of fig (Ficus carica).</title>
        <authorList>
            <person name="Takahashi T."/>
            <person name="Nishimura K."/>
        </authorList>
    </citation>
    <scope>NUCLEOTIDE SEQUENCE</scope>
</reference>
<evidence type="ECO:0000313" key="2">
    <source>
        <dbReference type="EMBL" id="GMN43205.1"/>
    </source>
</evidence>
<sequence>MSCRKRNGRRDRAIGGSAVLGGGGGERGQGCEA</sequence>
<dbReference type="Proteomes" id="UP001187192">
    <property type="component" value="Unassembled WGS sequence"/>
</dbReference>
<gene>
    <name evidence="2" type="ORF">TIFTF001_012411</name>
</gene>
<evidence type="ECO:0000256" key="1">
    <source>
        <dbReference type="SAM" id="MobiDB-lite"/>
    </source>
</evidence>
<evidence type="ECO:0000313" key="3">
    <source>
        <dbReference type="Proteomes" id="UP001187192"/>
    </source>
</evidence>
<keyword evidence="3" id="KW-1185">Reference proteome</keyword>
<comment type="caution">
    <text evidence="2">The sequence shown here is derived from an EMBL/GenBank/DDBJ whole genome shotgun (WGS) entry which is preliminary data.</text>
</comment>
<organism evidence="2 3">
    <name type="scientific">Ficus carica</name>
    <name type="common">Common fig</name>
    <dbReference type="NCBI Taxonomy" id="3494"/>
    <lineage>
        <taxon>Eukaryota</taxon>
        <taxon>Viridiplantae</taxon>
        <taxon>Streptophyta</taxon>
        <taxon>Embryophyta</taxon>
        <taxon>Tracheophyta</taxon>
        <taxon>Spermatophyta</taxon>
        <taxon>Magnoliopsida</taxon>
        <taxon>eudicotyledons</taxon>
        <taxon>Gunneridae</taxon>
        <taxon>Pentapetalae</taxon>
        <taxon>rosids</taxon>
        <taxon>fabids</taxon>
        <taxon>Rosales</taxon>
        <taxon>Moraceae</taxon>
        <taxon>Ficeae</taxon>
        <taxon>Ficus</taxon>
    </lineage>
</organism>
<protein>
    <submittedName>
        <fullName evidence="2">Uncharacterized protein</fullName>
    </submittedName>
</protein>
<feature type="compositionally biased region" description="Gly residues" evidence="1">
    <location>
        <begin position="18"/>
        <end position="33"/>
    </location>
</feature>
<accession>A0AA88A096</accession>
<feature type="region of interest" description="Disordered" evidence="1">
    <location>
        <begin position="1"/>
        <end position="33"/>
    </location>
</feature>